<name>A0A814Q1T1_9BILA</name>
<dbReference type="AlphaFoldDB" id="A0A814Q1T1"/>
<dbReference type="Proteomes" id="UP000681722">
    <property type="component" value="Unassembled WGS sequence"/>
</dbReference>
<keyword evidence="3" id="KW-1185">Reference proteome</keyword>
<organism evidence="1 3">
    <name type="scientific">Didymodactylos carnosus</name>
    <dbReference type="NCBI Taxonomy" id="1234261"/>
    <lineage>
        <taxon>Eukaryota</taxon>
        <taxon>Metazoa</taxon>
        <taxon>Spiralia</taxon>
        <taxon>Gnathifera</taxon>
        <taxon>Rotifera</taxon>
        <taxon>Eurotatoria</taxon>
        <taxon>Bdelloidea</taxon>
        <taxon>Philodinida</taxon>
        <taxon>Philodinidae</taxon>
        <taxon>Didymodactylos</taxon>
    </lineage>
</organism>
<evidence type="ECO:0000313" key="3">
    <source>
        <dbReference type="Proteomes" id="UP000663829"/>
    </source>
</evidence>
<accession>A0A814Q1T1</accession>
<protein>
    <submittedName>
        <fullName evidence="1">Uncharacterized protein</fullName>
    </submittedName>
</protein>
<dbReference type="EMBL" id="CAJOBC010005832">
    <property type="protein sequence ID" value="CAF3877469.1"/>
    <property type="molecule type" value="Genomic_DNA"/>
</dbReference>
<dbReference type="EMBL" id="CAJNOQ010005832">
    <property type="protein sequence ID" value="CAF1113290.1"/>
    <property type="molecule type" value="Genomic_DNA"/>
</dbReference>
<gene>
    <name evidence="1" type="ORF">GPM918_LOCUS19338</name>
    <name evidence="2" type="ORF">SRO942_LOCUS19335</name>
</gene>
<evidence type="ECO:0000313" key="2">
    <source>
        <dbReference type="EMBL" id="CAF3877469.1"/>
    </source>
</evidence>
<dbReference type="OrthoDB" id="10051975at2759"/>
<comment type="caution">
    <text evidence="1">The sequence shown here is derived from an EMBL/GenBank/DDBJ whole genome shotgun (WGS) entry which is preliminary data.</text>
</comment>
<dbReference type="Proteomes" id="UP000663829">
    <property type="component" value="Unassembled WGS sequence"/>
</dbReference>
<evidence type="ECO:0000313" key="1">
    <source>
        <dbReference type="EMBL" id="CAF1113290.1"/>
    </source>
</evidence>
<proteinExistence type="predicted"/>
<reference evidence="1" key="1">
    <citation type="submission" date="2021-02" db="EMBL/GenBank/DDBJ databases">
        <authorList>
            <person name="Nowell W R."/>
        </authorList>
    </citation>
    <scope>NUCLEOTIDE SEQUENCE</scope>
</reference>
<sequence length="455" mass="52674">MATRNESNGRMGDQVKKYLFEPSNVVLSLVHHRKNYQYLWWNTDETIFLKPSVGDKGLEKEGRELRSDQPVPADEILSCDRTIRNEINKMAEQERKALKHPLIEVTEIEGLYLSPDIWTDNYRKVSYLGATAHYIIEQQLQIYGLDKGSPEIDCYYIDEEENHDDSDSTEESCEDEEYDDGQLFLIDYTTTTLNNLPQSAKHILQTIEDSTSTQIDDGHQACRMVITTNAKYDIQEECIEESPSKLPKVFLKSLMENNRITKKKYVKAAKEIQSEQLQSLKLCGKYCHVEEFANLKLLILYKMVEDQIMSFLTQKYQQLESISIDLDRVRYGDGDFISNLLTLLIQNKPQLKTLKLDASYDHHRSVSNLIALTTTAAISKLQHFTFNFYLLNTNSVHNLLIQLPYLKYLNVYVGDNKNNTLTLTQSAVIPLNLSTLIMRLNSIEFQELEYLFLNI</sequence>